<dbReference type="STRING" id="1123402.SAMN02583745_00535"/>
<organism evidence="1 2">
    <name type="scientific">Thorsellia anophelis DSM 18579</name>
    <dbReference type="NCBI Taxonomy" id="1123402"/>
    <lineage>
        <taxon>Bacteria</taxon>
        <taxon>Pseudomonadati</taxon>
        <taxon>Pseudomonadota</taxon>
        <taxon>Gammaproteobacteria</taxon>
        <taxon>Enterobacterales</taxon>
        <taxon>Thorselliaceae</taxon>
        <taxon>Thorsellia</taxon>
    </lineage>
</organism>
<keyword evidence="2" id="KW-1185">Reference proteome</keyword>
<dbReference type="RefSeq" id="WP_093317599.1">
    <property type="nucleotide sequence ID" value="NZ_FOHV01000003.1"/>
</dbReference>
<proteinExistence type="predicted"/>
<protein>
    <submittedName>
        <fullName evidence="1">Uncharacterized protein</fullName>
    </submittedName>
</protein>
<accession>A0A1H9ZFC3</accession>
<reference evidence="2" key="1">
    <citation type="submission" date="2016-10" db="EMBL/GenBank/DDBJ databases">
        <authorList>
            <person name="Varghese N."/>
            <person name="Submissions S."/>
        </authorList>
    </citation>
    <scope>NUCLEOTIDE SEQUENCE [LARGE SCALE GENOMIC DNA]</scope>
    <source>
        <strain evidence="2">DSM 18579</strain>
    </source>
</reference>
<evidence type="ECO:0000313" key="1">
    <source>
        <dbReference type="EMBL" id="SES79535.1"/>
    </source>
</evidence>
<dbReference type="AlphaFoldDB" id="A0A1H9ZFC3"/>
<sequence length="181" mass="21170">MNYYNYWSKCKELIESGNIAQAQEYVMDTAIALKLDNTLIDKILSVPLKKYQHTLEHYIPICIERAQAEQAKAICLFYDVDNGWDSTFYFCQEYHPVNHDWIAMSRSWINIGRARGLNGFYRKQAESAFFCDEISTAVCLLVMFKTTITFWHAIEKYLDQCQNKDIKLCITCSDDDSVRLI</sequence>
<name>A0A1H9ZFC3_9GAMM</name>
<dbReference type="Proteomes" id="UP000242642">
    <property type="component" value="Unassembled WGS sequence"/>
</dbReference>
<dbReference type="OrthoDB" id="2860352at2"/>
<dbReference type="EMBL" id="FOHV01000003">
    <property type="protein sequence ID" value="SES79535.1"/>
    <property type="molecule type" value="Genomic_DNA"/>
</dbReference>
<evidence type="ECO:0000313" key="2">
    <source>
        <dbReference type="Proteomes" id="UP000242642"/>
    </source>
</evidence>
<gene>
    <name evidence="1" type="ORF">SAMN02583745_00535</name>
</gene>